<proteinExistence type="predicted"/>
<accession>A0A0K1P7H2</accession>
<keyword evidence="3" id="KW-1185">Reference proteome</keyword>
<dbReference type="Pfam" id="PF00128">
    <property type="entry name" value="Alpha-amylase"/>
    <property type="match status" value="1"/>
</dbReference>
<dbReference type="GO" id="GO:0005975">
    <property type="term" value="P:carbohydrate metabolic process"/>
    <property type="evidence" value="ECO:0007669"/>
    <property type="project" value="InterPro"/>
</dbReference>
<dbReference type="Gene3D" id="2.60.40.1180">
    <property type="entry name" value="Golgi alpha-mannosidase II"/>
    <property type="match status" value="1"/>
</dbReference>
<dbReference type="SUPFAM" id="SSF51011">
    <property type="entry name" value="Glycosyl hydrolase domain"/>
    <property type="match status" value="1"/>
</dbReference>
<name>A0A0K1P7H2_9MOLU</name>
<dbReference type="EMBL" id="CP012328">
    <property type="protein sequence ID" value="AKU79857.1"/>
    <property type="molecule type" value="Genomic_DNA"/>
</dbReference>
<reference evidence="2 3" key="1">
    <citation type="journal article" date="2015" name="Genome Announc.">
        <title>Complete Genome Sequence of Spiroplasma turonicum Strain Tab4cT, a Parasite of a Horse Fly, Haematopota sp. (Diptera: Tabanidae).</title>
        <authorList>
            <person name="Davis R.E."/>
            <person name="Shao J."/>
            <person name="Zhao Y."/>
            <person name="Gasparich G.E."/>
            <person name="Gaynor B.J."/>
            <person name="Donofrio N."/>
        </authorList>
    </citation>
    <scope>NUCLEOTIDE SEQUENCE [LARGE SCALE GENOMIC DNA]</scope>
    <source>
        <strain evidence="2 3">Tab4c</strain>
    </source>
</reference>
<dbReference type="InterPro" id="IPR017853">
    <property type="entry name" value="GH"/>
</dbReference>
<dbReference type="AlphaFoldDB" id="A0A0K1P7H2"/>
<dbReference type="InterPro" id="IPR006047">
    <property type="entry name" value="GH13_cat_dom"/>
</dbReference>
<sequence>MPKKNNLNLKEALRYINLRSRDNARTPFWWDNTLYAGFSTVKPWIKMTDGYKDINTNNNKLLEFYKKCINLRIKSEFNNVFTFGSIKFNRDNPYLFNFIRSYENKSAQFVINFSEEIQKVKIENINNIILNTIDSLDIEDELIIMKPFQGIVLSV</sequence>
<dbReference type="Gene3D" id="3.20.20.80">
    <property type="entry name" value="Glycosidases"/>
    <property type="match status" value="1"/>
</dbReference>
<organism evidence="2 3">
    <name type="scientific">Spiroplasma turonicum</name>
    <dbReference type="NCBI Taxonomy" id="216946"/>
    <lineage>
        <taxon>Bacteria</taxon>
        <taxon>Bacillati</taxon>
        <taxon>Mycoplasmatota</taxon>
        <taxon>Mollicutes</taxon>
        <taxon>Entomoplasmatales</taxon>
        <taxon>Spiroplasmataceae</taxon>
        <taxon>Spiroplasma</taxon>
    </lineage>
</organism>
<evidence type="ECO:0000313" key="3">
    <source>
        <dbReference type="Proteomes" id="UP000067243"/>
    </source>
</evidence>
<evidence type="ECO:0000313" key="2">
    <source>
        <dbReference type="EMBL" id="AKU79857.1"/>
    </source>
</evidence>
<dbReference type="InterPro" id="IPR013780">
    <property type="entry name" value="Glyco_hydro_b"/>
</dbReference>
<gene>
    <name evidence="2" type="primary">dexA</name>
    <name evidence="2" type="ORF">STURON_00611</name>
</gene>
<feature type="domain" description="Glycosyl hydrolase family 13 catalytic" evidence="1">
    <location>
        <begin position="8"/>
        <end position="75"/>
    </location>
</feature>
<evidence type="ECO:0000259" key="1">
    <source>
        <dbReference type="Pfam" id="PF00128"/>
    </source>
</evidence>
<protein>
    <submittedName>
        <fullName evidence="2">Putative Oligo 1,6 glucosidase</fullName>
    </submittedName>
</protein>
<dbReference type="Proteomes" id="UP000067243">
    <property type="component" value="Chromosome"/>
</dbReference>
<dbReference type="SUPFAM" id="SSF51445">
    <property type="entry name" value="(Trans)glycosidases"/>
    <property type="match status" value="1"/>
</dbReference>
<dbReference type="PATRIC" id="fig|216946.3.peg.621"/>
<dbReference type="KEGG" id="stur:STURON_00611"/>